<gene>
    <name evidence="1" type="ORF">K488DRAFT_82585</name>
</gene>
<dbReference type="EMBL" id="MU273477">
    <property type="protein sequence ID" value="KAI0035974.1"/>
    <property type="molecule type" value="Genomic_DNA"/>
</dbReference>
<organism evidence="1 2">
    <name type="scientific">Vararia minispora EC-137</name>
    <dbReference type="NCBI Taxonomy" id="1314806"/>
    <lineage>
        <taxon>Eukaryota</taxon>
        <taxon>Fungi</taxon>
        <taxon>Dikarya</taxon>
        <taxon>Basidiomycota</taxon>
        <taxon>Agaricomycotina</taxon>
        <taxon>Agaricomycetes</taxon>
        <taxon>Russulales</taxon>
        <taxon>Lachnocladiaceae</taxon>
        <taxon>Vararia</taxon>
    </lineage>
</organism>
<evidence type="ECO:0000313" key="1">
    <source>
        <dbReference type="EMBL" id="KAI0035974.1"/>
    </source>
</evidence>
<sequence>MITKLILSAAAGLLALCIGDFYRLFKAILHPFLSPLRNVPGPKTDGILLGNFKALTDPEPRVMYEEWFDRLFLLDPRAVAHVLRHPGEYPKPEIFRNSLKEMLGDGLLVVEGDAHRRERRIMSPAFGAPQIRELIGIFFDKSLQLRDIWLQETKSEKTLKKPLDTKHSLIEATRWLDKVTLDVIGLAGRFNYSFDALNPAGSLNELNQAVRDMMNSSQPSFLDLLHIIFPVTRIISSTKDRCVKNARRVMERVGRDLLADMKVTVQSSTVGSEGPSRKDVRSRDLLSLLVRANMANDVADGGRLTDEEVLAQIPTFLFAGHETTSAALAWTFYALSCNPTIQEKLRTELRACSEGDRPSMTALNNLAYLDAVVHETIRLYAPVSATVRDVSKDDIIPTGMEWVDKKGVRHSGISVVKGDAIIIPILAINRSKEIWGEDAYEFKPERWSNLPPSASAIPGIWGNSLSFLGGSRACIGYRFSVMEMKAIIYTLVRTFRFSLAADPADIQVRLPGITRPYLRNQIDKGPQLPLWVCPIEDERAAVA</sequence>
<reference evidence="1" key="2">
    <citation type="journal article" date="2022" name="New Phytol.">
        <title>Evolutionary transition to the ectomycorrhizal habit in the genomes of a hyperdiverse lineage of mushroom-forming fungi.</title>
        <authorList>
            <person name="Looney B."/>
            <person name="Miyauchi S."/>
            <person name="Morin E."/>
            <person name="Drula E."/>
            <person name="Courty P.E."/>
            <person name="Kohler A."/>
            <person name="Kuo A."/>
            <person name="LaButti K."/>
            <person name="Pangilinan J."/>
            <person name="Lipzen A."/>
            <person name="Riley R."/>
            <person name="Andreopoulos W."/>
            <person name="He G."/>
            <person name="Johnson J."/>
            <person name="Nolan M."/>
            <person name="Tritt A."/>
            <person name="Barry K.W."/>
            <person name="Grigoriev I.V."/>
            <person name="Nagy L.G."/>
            <person name="Hibbett D."/>
            <person name="Henrissat B."/>
            <person name="Matheny P.B."/>
            <person name="Labbe J."/>
            <person name="Martin F.M."/>
        </authorList>
    </citation>
    <scope>NUCLEOTIDE SEQUENCE</scope>
    <source>
        <strain evidence="1">EC-137</strain>
    </source>
</reference>
<accession>A0ACB8QVV0</accession>
<proteinExistence type="predicted"/>
<evidence type="ECO:0000313" key="2">
    <source>
        <dbReference type="Proteomes" id="UP000814128"/>
    </source>
</evidence>
<comment type="caution">
    <text evidence="1">The sequence shown here is derived from an EMBL/GenBank/DDBJ whole genome shotgun (WGS) entry which is preliminary data.</text>
</comment>
<protein>
    <submittedName>
        <fullName evidence="1">Cytochrome P450</fullName>
    </submittedName>
</protein>
<reference evidence="1" key="1">
    <citation type="submission" date="2021-02" db="EMBL/GenBank/DDBJ databases">
        <authorList>
            <consortium name="DOE Joint Genome Institute"/>
            <person name="Ahrendt S."/>
            <person name="Looney B.P."/>
            <person name="Miyauchi S."/>
            <person name="Morin E."/>
            <person name="Drula E."/>
            <person name="Courty P.E."/>
            <person name="Chicoki N."/>
            <person name="Fauchery L."/>
            <person name="Kohler A."/>
            <person name="Kuo A."/>
            <person name="Labutti K."/>
            <person name="Pangilinan J."/>
            <person name="Lipzen A."/>
            <person name="Riley R."/>
            <person name="Andreopoulos W."/>
            <person name="He G."/>
            <person name="Johnson J."/>
            <person name="Barry K.W."/>
            <person name="Grigoriev I.V."/>
            <person name="Nagy L."/>
            <person name="Hibbett D."/>
            <person name="Henrissat B."/>
            <person name="Matheny P.B."/>
            <person name="Labbe J."/>
            <person name="Martin F."/>
        </authorList>
    </citation>
    <scope>NUCLEOTIDE SEQUENCE</scope>
    <source>
        <strain evidence="1">EC-137</strain>
    </source>
</reference>
<keyword evidence="2" id="KW-1185">Reference proteome</keyword>
<dbReference type="Proteomes" id="UP000814128">
    <property type="component" value="Unassembled WGS sequence"/>
</dbReference>
<name>A0ACB8QVV0_9AGAM</name>